<keyword evidence="4" id="KW-0804">Transcription</keyword>
<dbReference type="SUPFAM" id="SSF53850">
    <property type="entry name" value="Periplasmic binding protein-like II"/>
    <property type="match status" value="1"/>
</dbReference>
<evidence type="ECO:0000313" key="7">
    <source>
        <dbReference type="Proteomes" id="UP000628017"/>
    </source>
</evidence>
<reference evidence="6" key="2">
    <citation type="submission" date="2020-09" db="EMBL/GenBank/DDBJ databases">
        <authorList>
            <person name="Sun Q."/>
            <person name="Zhou Y."/>
        </authorList>
    </citation>
    <scope>NUCLEOTIDE SEQUENCE</scope>
    <source>
        <strain evidence="6">CGMCC 1.15880</strain>
    </source>
</reference>
<dbReference type="GO" id="GO:0043565">
    <property type="term" value="F:sequence-specific DNA binding"/>
    <property type="evidence" value="ECO:0007669"/>
    <property type="project" value="TreeGrafter"/>
</dbReference>
<evidence type="ECO:0000256" key="1">
    <source>
        <dbReference type="ARBA" id="ARBA00009437"/>
    </source>
</evidence>
<protein>
    <submittedName>
        <fullName evidence="6">LysR family transcriptional regulator</fullName>
    </submittedName>
</protein>
<keyword evidence="7" id="KW-1185">Reference proteome</keyword>
<dbReference type="InterPro" id="IPR005119">
    <property type="entry name" value="LysR_subst-bd"/>
</dbReference>
<keyword evidence="2" id="KW-0805">Transcription regulation</keyword>
<dbReference type="GO" id="GO:0003700">
    <property type="term" value="F:DNA-binding transcription factor activity"/>
    <property type="evidence" value="ECO:0007669"/>
    <property type="project" value="InterPro"/>
</dbReference>
<dbReference type="InterPro" id="IPR058163">
    <property type="entry name" value="LysR-type_TF_proteobact-type"/>
</dbReference>
<comment type="caution">
    <text evidence="6">The sequence shown here is derived from an EMBL/GenBank/DDBJ whole genome shotgun (WGS) entry which is preliminary data.</text>
</comment>
<dbReference type="Pfam" id="PF00126">
    <property type="entry name" value="HTH_1"/>
    <property type="match status" value="1"/>
</dbReference>
<dbReference type="EMBL" id="BMKA01000001">
    <property type="protein sequence ID" value="GGA11527.1"/>
    <property type="molecule type" value="Genomic_DNA"/>
</dbReference>
<gene>
    <name evidence="6" type="ORF">GCM10011498_09690</name>
</gene>
<dbReference type="Gene3D" id="3.40.190.290">
    <property type="match status" value="1"/>
</dbReference>
<evidence type="ECO:0000256" key="3">
    <source>
        <dbReference type="ARBA" id="ARBA00023125"/>
    </source>
</evidence>
<sequence length="277" mass="31555">MENWDDLRFVVALARYGTMSKAALHLRTNTATVSRRIKRLNETANTLLFQKSGAEWELTTEGRRLFELAAGFSDDLRSFHATTPSGLQTTQTVRVTALDFLVSTVLSKSLNAFTCQHPNVTLELSGNNNRVSLAYGEADIALRLTRPTEGRLVAHRIADIRMGVYGPKNYNSQDWIGLTFDLDWTPEMKNGLAVFAREPKLRMSSFQAILQAIRLTGQPGILPEVMAKEAKELELLQPYEEMRLRELWLLYHETRKEDVVLRSTCRWLEQSFATMTE</sequence>
<evidence type="ECO:0000259" key="5">
    <source>
        <dbReference type="PROSITE" id="PS50931"/>
    </source>
</evidence>
<dbReference type="PANTHER" id="PTHR30537:SF3">
    <property type="entry name" value="TRANSCRIPTIONAL REGULATORY PROTEIN"/>
    <property type="match status" value="1"/>
</dbReference>
<proteinExistence type="inferred from homology"/>
<organism evidence="6 7">
    <name type="scientific">Neptunicoccus cionae</name>
    <dbReference type="NCBI Taxonomy" id="2035344"/>
    <lineage>
        <taxon>Bacteria</taxon>
        <taxon>Pseudomonadati</taxon>
        <taxon>Pseudomonadota</taxon>
        <taxon>Alphaproteobacteria</taxon>
        <taxon>Rhodobacterales</taxon>
        <taxon>Paracoccaceae</taxon>
        <taxon>Neptunicoccus</taxon>
    </lineage>
</organism>
<dbReference type="InterPro" id="IPR000847">
    <property type="entry name" value="LysR_HTH_N"/>
</dbReference>
<dbReference type="GO" id="GO:0006351">
    <property type="term" value="P:DNA-templated transcription"/>
    <property type="evidence" value="ECO:0007669"/>
    <property type="project" value="TreeGrafter"/>
</dbReference>
<dbReference type="Proteomes" id="UP000628017">
    <property type="component" value="Unassembled WGS sequence"/>
</dbReference>
<dbReference type="Pfam" id="PF03466">
    <property type="entry name" value="LysR_substrate"/>
    <property type="match status" value="1"/>
</dbReference>
<dbReference type="AlphaFoldDB" id="A0A916QT67"/>
<evidence type="ECO:0000256" key="2">
    <source>
        <dbReference type="ARBA" id="ARBA00023015"/>
    </source>
</evidence>
<dbReference type="InterPro" id="IPR036388">
    <property type="entry name" value="WH-like_DNA-bd_sf"/>
</dbReference>
<dbReference type="RefSeq" id="WP_188671425.1">
    <property type="nucleotide sequence ID" value="NZ_BMKA01000001.1"/>
</dbReference>
<dbReference type="Gene3D" id="1.10.10.10">
    <property type="entry name" value="Winged helix-like DNA-binding domain superfamily/Winged helix DNA-binding domain"/>
    <property type="match status" value="1"/>
</dbReference>
<dbReference type="SUPFAM" id="SSF46785">
    <property type="entry name" value="Winged helix' DNA-binding domain"/>
    <property type="match status" value="1"/>
</dbReference>
<feature type="domain" description="HTH lysR-type" evidence="5">
    <location>
        <begin position="1"/>
        <end position="59"/>
    </location>
</feature>
<reference evidence="6" key="1">
    <citation type="journal article" date="2014" name="Int. J. Syst. Evol. Microbiol.">
        <title>Complete genome sequence of Corynebacterium casei LMG S-19264T (=DSM 44701T), isolated from a smear-ripened cheese.</title>
        <authorList>
            <consortium name="US DOE Joint Genome Institute (JGI-PGF)"/>
            <person name="Walter F."/>
            <person name="Albersmeier A."/>
            <person name="Kalinowski J."/>
            <person name="Ruckert C."/>
        </authorList>
    </citation>
    <scope>NUCLEOTIDE SEQUENCE</scope>
    <source>
        <strain evidence="6">CGMCC 1.15880</strain>
    </source>
</reference>
<dbReference type="PANTHER" id="PTHR30537">
    <property type="entry name" value="HTH-TYPE TRANSCRIPTIONAL REGULATOR"/>
    <property type="match status" value="1"/>
</dbReference>
<evidence type="ECO:0000256" key="4">
    <source>
        <dbReference type="ARBA" id="ARBA00023163"/>
    </source>
</evidence>
<name>A0A916QT67_9RHOB</name>
<accession>A0A916QT67</accession>
<comment type="similarity">
    <text evidence="1">Belongs to the LysR transcriptional regulatory family.</text>
</comment>
<dbReference type="PROSITE" id="PS50931">
    <property type="entry name" value="HTH_LYSR"/>
    <property type="match status" value="1"/>
</dbReference>
<keyword evidence="3" id="KW-0238">DNA-binding</keyword>
<evidence type="ECO:0000313" key="6">
    <source>
        <dbReference type="EMBL" id="GGA11527.1"/>
    </source>
</evidence>
<dbReference type="InterPro" id="IPR036390">
    <property type="entry name" value="WH_DNA-bd_sf"/>
</dbReference>